<reference evidence="1" key="1">
    <citation type="submission" date="2021-11" db="EMBL/GenBank/DDBJ databases">
        <title>Fusarium solani-melongenae Genome sequencing and assembly.</title>
        <authorList>
            <person name="Xie S."/>
            <person name="Huang L."/>
            <person name="Zhang X."/>
        </authorList>
    </citation>
    <scope>NUCLEOTIDE SEQUENCE</scope>
    <source>
        <strain evidence="1">CRI 24-3</strain>
    </source>
</reference>
<evidence type="ECO:0000313" key="2">
    <source>
        <dbReference type="Proteomes" id="UP000830768"/>
    </source>
</evidence>
<sequence length="423" mass="46601">MGHGALHVPLNRPRPSSSFVTLSLALDPVYLIYSLFPSPVNPFSIDLQVHHQPQGCLLALALAHSTQSSLISYIYPSPSQPYSIRIQGTDRKGRQQASADRTDRTTTKLVPIVLRELSKASSLNTATTNTSTTSLYFNPQSSSPTHTMSVFMTQPAYAHPYAAAPPPPRQYSGTSSAFSASANPDEDWTKISDLAERRRIQNRIAQRNYRKKLKRRLEDLERRAGSSDDADSDKQPQKTTKSKRSPSKSQKSQPAQAKPVVAQGQFTPPMEPTDDLFFPGTYDDRARSNSPPQFTYSTYPAPDEILLAPYGSAQSYPAMTTADAYPNYLTASTVPMTLPSMTHFSDAIKRESYSSDDGLAPYMAYSYMPPMDFNAPSPYDQSNPHTPPLSHTFDHSANCSEAGFDYPTTPLSMPGSPGMMHPQ</sequence>
<organism evidence="1 2">
    <name type="scientific">Fusarium solani subsp. cucurbitae</name>
    <name type="common">Neocosmosporum cucurbitae</name>
    <dbReference type="NCBI Taxonomy" id="2747967"/>
    <lineage>
        <taxon>Eukaryota</taxon>
        <taxon>Fungi</taxon>
        <taxon>Dikarya</taxon>
        <taxon>Ascomycota</taxon>
        <taxon>Pezizomycotina</taxon>
        <taxon>Sordariomycetes</taxon>
        <taxon>Hypocreomycetidae</taxon>
        <taxon>Hypocreales</taxon>
        <taxon>Nectriaceae</taxon>
        <taxon>Fusarium</taxon>
        <taxon>Fusarium solani species complex</taxon>
    </lineage>
</organism>
<protein>
    <submittedName>
        <fullName evidence="1">Uncharacterized protein</fullName>
    </submittedName>
</protein>
<accession>A0ACD3Z621</accession>
<keyword evidence="2" id="KW-1185">Reference proteome</keyword>
<dbReference type="Proteomes" id="UP000830768">
    <property type="component" value="Chromosome 6"/>
</dbReference>
<evidence type="ECO:0000313" key="1">
    <source>
        <dbReference type="EMBL" id="UPK96656.1"/>
    </source>
</evidence>
<gene>
    <name evidence="1" type="ORF">LCI18_007591</name>
</gene>
<dbReference type="EMBL" id="CP090035">
    <property type="protein sequence ID" value="UPK96656.1"/>
    <property type="molecule type" value="Genomic_DNA"/>
</dbReference>
<proteinExistence type="predicted"/>
<name>A0ACD3Z621_FUSSC</name>